<dbReference type="InterPro" id="IPR053924">
    <property type="entry name" value="RecX_HTH_2nd"/>
</dbReference>
<evidence type="ECO:0000313" key="9">
    <source>
        <dbReference type="EMBL" id="OUN41007.1"/>
    </source>
</evidence>
<dbReference type="InterPro" id="IPR053925">
    <property type="entry name" value="RecX_HTH_3rd"/>
</dbReference>
<keyword evidence="4 5" id="KW-0963">Cytoplasm</keyword>
<proteinExistence type="inferred from homology"/>
<dbReference type="InterPro" id="IPR053926">
    <property type="entry name" value="RecX_HTH_1st"/>
</dbReference>
<name>A0A1Y3U1Q4_9FIRM</name>
<comment type="function">
    <text evidence="5">Modulates RecA activity.</text>
</comment>
<dbReference type="GO" id="GO:0005737">
    <property type="term" value="C:cytoplasm"/>
    <property type="evidence" value="ECO:0007669"/>
    <property type="project" value="UniProtKB-SubCell"/>
</dbReference>
<evidence type="ECO:0000256" key="1">
    <source>
        <dbReference type="ARBA" id="ARBA00004496"/>
    </source>
</evidence>
<evidence type="ECO:0000259" key="8">
    <source>
        <dbReference type="Pfam" id="PF21982"/>
    </source>
</evidence>
<dbReference type="GO" id="GO:0006282">
    <property type="term" value="P:regulation of DNA repair"/>
    <property type="evidence" value="ECO:0007669"/>
    <property type="project" value="UniProtKB-UniRule"/>
</dbReference>
<dbReference type="Gene3D" id="1.10.10.10">
    <property type="entry name" value="Winged helix-like DNA-binding domain superfamily/Winged helix DNA-binding domain"/>
    <property type="match status" value="3"/>
</dbReference>
<feature type="domain" description="RecX second three-helical" evidence="6">
    <location>
        <begin position="116"/>
        <end position="157"/>
    </location>
</feature>
<sequence length="216" mass="25262">MKSEQGENAMLVTAIIPQKKDPAKRNIFIDGEFAFSLIAQDVLYFKLREGEPIPQETYDTIQDNLIYIQAQDTALHYLGYKMRTEAELRWKLTEKEFAPQVIEKVMDFLFRYGYCDDKAYAKSFVKERLRLKPKGAYALKMELRQKGISEKIAEEVLAETDLNEAEDAARWILKKTRGNLELDEKEKQRLYGFLQRKGYRWDTIREAMALVEAGEV</sequence>
<comment type="caution">
    <text evidence="9">The sequence shown here is derived from an EMBL/GenBank/DDBJ whole genome shotgun (WGS) entry which is preliminary data.</text>
</comment>
<feature type="domain" description="RecX third three-helical" evidence="7">
    <location>
        <begin position="166"/>
        <end position="208"/>
    </location>
</feature>
<dbReference type="Proteomes" id="UP000195455">
    <property type="component" value="Unassembled WGS sequence"/>
</dbReference>
<accession>A0A1Y3U1Q4</accession>
<gene>
    <name evidence="5" type="primary">recX</name>
    <name evidence="9" type="ORF">B5G26_12760</name>
</gene>
<evidence type="ECO:0000313" key="10">
    <source>
        <dbReference type="Proteomes" id="UP000195455"/>
    </source>
</evidence>
<dbReference type="HAMAP" id="MF_01114">
    <property type="entry name" value="RecX"/>
    <property type="match status" value="1"/>
</dbReference>
<feature type="domain" description="RecX first three-helical" evidence="8">
    <location>
        <begin position="72"/>
        <end position="109"/>
    </location>
</feature>
<dbReference type="PANTHER" id="PTHR33602">
    <property type="entry name" value="REGULATORY PROTEIN RECX FAMILY PROTEIN"/>
    <property type="match status" value="1"/>
</dbReference>
<dbReference type="Pfam" id="PF02631">
    <property type="entry name" value="RecX_HTH2"/>
    <property type="match status" value="1"/>
</dbReference>
<comment type="subcellular location">
    <subcellularLocation>
        <location evidence="1 5">Cytoplasm</location>
    </subcellularLocation>
</comment>
<dbReference type="InterPro" id="IPR003783">
    <property type="entry name" value="Regulatory_RecX"/>
</dbReference>
<organism evidence="9 10">
    <name type="scientific">Anaerotignum lactatifermentans</name>
    <dbReference type="NCBI Taxonomy" id="160404"/>
    <lineage>
        <taxon>Bacteria</taxon>
        <taxon>Bacillati</taxon>
        <taxon>Bacillota</taxon>
        <taxon>Clostridia</taxon>
        <taxon>Lachnospirales</taxon>
        <taxon>Anaerotignaceae</taxon>
        <taxon>Anaerotignum</taxon>
    </lineage>
</organism>
<dbReference type="Pfam" id="PF21981">
    <property type="entry name" value="RecX_HTH3"/>
    <property type="match status" value="1"/>
</dbReference>
<evidence type="ECO:0000259" key="7">
    <source>
        <dbReference type="Pfam" id="PF21981"/>
    </source>
</evidence>
<evidence type="ECO:0000256" key="5">
    <source>
        <dbReference type="HAMAP-Rule" id="MF_01114"/>
    </source>
</evidence>
<dbReference type="EMBL" id="NFHM01000024">
    <property type="protein sequence ID" value="OUN41007.1"/>
    <property type="molecule type" value="Genomic_DNA"/>
</dbReference>
<dbReference type="Pfam" id="PF21982">
    <property type="entry name" value="RecX_HTH1"/>
    <property type="match status" value="1"/>
</dbReference>
<reference evidence="10" key="1">
    <citation type="submission" date="2017-04" db="EMBL/GenBank/DDBJ databases">
        <title>Function of individual gut microbiota members based on whole genome sequencing of pure cultures obtained from chicken caecum.</title>
        <authorList>
            <person name="Medvecky M."/>
            <person name="Cejkova D."/>
            <person name="Polansky O."/>
            <person name="Karasova D."/>
            <person name="Kubasova T."/>
            <person name="Cizek A."/>
            <person name="Rychlik I."/>
        </authorList>
    </citation>
    <scope>NUCLEOTIDE SEQUENCE [LARGE SCALE GENOMIC DNA]</scope>
    <source>
        <strain evidence="10">An75</strain>
    </source>
</reference>
<dbReference type="AlphaFoldDB" id="A0A1Y3U1Q4"/>
<dbReference type="PANTHER" id="PTHR33602:SF1">
    <property type="entry name" value="REGULATORY PROTEIN RECX FAMILY PROTEIN"/>
    <property type="match status" value="1"/>
</dbReference>
<comment type="similarity">
    <text evidence="2 5">Belongs to the RecX family.</text>
</comment>
<protein>
    <recommendedName>
        <fullName evidence="3 5">Regulatory protein RecX</fullName>
    </recommendedName>
</protein>
<dbReference type="InterPro" id="IPR036388">
    <property type="entry name" value="WH-like_DNA-bd_sf"/>
</dbReference>
<evidence type="ECO:0000256" key="2">
    <source>
        <dbReference type="ARBA" id="ARBA00009695"/>
    </source>
</evidence>
<evidence type="ECO:0000256" key="4">
    <source>
        <dbReference type="ARBA" id="ARBA00022490"/>
    </source>
</evidence>
<evidence type="ECO:0000259" key="6">
    <source>
        <dbReference type="Pfam" id="PF02631"/>
    </source>
</evidence>
<evidence type="ECO:0000256" key="3">
    <source>
        <dbReference type="ARBA" id="ARBA00018111"/>
    </source>
</evidence>